<dbReference type="GO" id="GO:0000290">
    <property type="term" value="P:deadenylation-dependent decapping of nuclear-transcribed mRNA"/>
    <property type="evidence" value="ECO:0007669"/>
    <property type="project" value="InterPro"/>
</dbReference>
<dbReference type="Gene3D" id="2.30.29.30">
    <property type="entry name" value="Pleckstrin-homology domain (PH domain)/Phosphotyrosine-binding domain (PTB)"/>
    <property type="match status" value="1"/>
</dbReference>
<dbReference type="InterPro" id="IPR011993">
    <property type="entry name" value="PH-like_dom_sf"/>
</dbReference>
<dbReference type="GO" id="GO:0031087">
    <property type="term" value="P:deadenylation-independent decapping of nuclear-transcribed mRNA"/>
    <property type="evidence" value="ECO:0007669"/>
    <property type="project" value="TreeGrafter"/>
</dbReference>
<keyword evidence="6" id="KW-1185">Reference proteome</keyword>
<dbReference type="PANTHER" id="PTHR16290:SF0">
    <property type="entry name" value="DECAPPING PROTEIN 1, ISOFORM A"/>
    <property type="match status" value="1"/>
</dbReference>
<dbReference type="PANTHER" id="PTHR16290">
    <property type="entry name" value="TRANSCRIPTION FACTOR SMIF DECAPPING ENZYME DCP1"/>
    <property type="match status" value="1"/>
</dbReference>
<dbReference type="AlphaFoldDB" id="A0AAV8EEX9"/>
<gene>
    <name evidence="5" type="ORF">LUZ62_063904</name>
</gene>
<comment type="subcellular location">
    <subcellularLocation>
        <location evidence="1">Cytoplasm</location>
    </subcellularLocation>
</comment>
<evidence type="ECO:0000256" key="2">
    <source>
        <dbReference type="ARBA" id="ARBA00008778"/>
    </source>
</evidence>
<evidence type="ECO:0000256" key="1">
    <source>
        <dbReference type="ARBA" id="ARBA00004496"/>
    </source>
</evidence>
<keyword evidence="3" id="KW-0963">Cytoplasm</keyword>
<sequence>MPKTLAPSPPSPKLTMVRVDTFLSINSELDGPSSRVIQGSFVILKRNESPFLQFFIMNRRTSDKVVENVLDLCLFDLMPPHLVYQHKNKVLCAITFPEDEICKDAMGILNKELKYFEVGSTSNAIDFPLSLAEISDSSSKNRLLKLILKQGSREEDKLTVKQTGPRQPCDSTTCSSLPSSGFFNSVNQCFGSFNFEFGNIMRTSFSGGRTNNRSYGKAPRVEP</sequence>
<organism evidence="5 6">
    <name type="scientific">Rhynchospora pubera</name>
    <dbReference type="NCBI Taxonomy" id="906938"/>
    <lineage>
        <taxon>Eukaryota</taxon>
        <taxon>Viridiplantae</taxon>
        <taxon>Streptophyta</taxon>
        <taxon>Embryophyta</taxon>
        <taxon>Tracheophyta</taxon>
        <taxon>Spermatophyta</taxon>
        <taxon>Magnoliopsida</taxon>
        <taxon>Liliopsida</taxon>
        <taxon>Poales</taxon>
        <taxon>Cyperaceae</taxon>
        <taxon>Cyperoideae</taxon>
        <taxon>Rhynchosporeae</taxon>
        <taxon>Rhynchospora</taxon>
    </lineage>
</organism>
<reference evidence="5" key="1">
    <citation type="submission" date="2022-08" db="EMBL/GenBank/DDBJ databases">
        <authorList>
            <person name="Marques A."/>
        </authorList>
    </citation>
    <scope>NUCLEOTIDE SEQUENCE</scope>
    <source>
        <strain evidence="5">RhyPub2mFocal</strain>
        <tissue evidence="5">Leaves</tissue>
    </source>
</reference>
<dbReference type="GO" id="GO:0008047">
    <property type="term" value="F:enzyme activator activity"/>
    <property type="evidence" value="ECO:0007669"/>
    <property type="project" value="InterPro"/>
</dbReference>
<evidence type="ECO:0000313" key="6">
    <source>
        <dbReference type="Proteomes" id="UP001140206"/>
    </source>
</evidence>
<comment type="caution">
    <text evidence="5">The sequence shown here is derived from an EMBL/GenBank/DDBJ whole genome shotgun (WGS) entry which is preliminary data.</text>
</comment>
<dbReference type="Pfam" id="PF06058">
    <property type="entry name" value="DCP1"/>
    <property type="match status" value="1"/>
</dbReference>
<dbReference type="InterPro" id="IPR010334">
    <property type="entry name" value="Dcp1"/>
</dbReference>
<evidence type="ECO:0000256" key="3">
    <source>
        <dbReference type="ARBA" id="ARBA00022490"/>
    </source>
</evidence>
<evidence type="ECO:0000313" key="5">
    <source>
        <dbReference type="EMBL" id="KAJ4779647.1"/>
    </source>
</evidence>
<protein>
    <submittedName>
        <fullName evidence="5">mRNA-decapping enzyme-like protein</fullName>
    </submittedName>
</protein>
<accession>A0AAV8EEX9</accession>
<dbReference type="GO" id="GO:0000932">
    <property type="term" value="C:P-body"/>
    <property type="evidence" value="ECO:0007669"/>
    <property type="project" value="TreeGrafter"/>
</dbReference>
<name>A0AAV8EEX9_9POAL</name>
<proteinExistence type="inferred from homology"/>
<comment type="similarity">
    <text evidence="2">Belongs to the DCP1 family.</text>
</comment>
<dbReference type="Proteomes" id="UP001140206">
    <property type="component" value="Chromosome 3"/>
</dbReference>
<evidence type="ECO:0000256" key="4">
    <source>
        <dbReference type="ARBA" id="ARBA00022664"/>
    </source>
</evidence>
<dbReference type="GO" id="GO:0006397">
    <property type="term" value="P:mRNA processing"/>
    <property type="evidence" value="ECO:0007669"/>
    <property type="project" value="UniProtKB-KW"/>
</dbReference>
<keyword evidence="4" id="KW-0507">mRNA processing</keyword>
<dbReference type="GO" id="GO:0003729">
    <property type="term" value="F:mRNA binding"/>
    <property type="evidence" value="ECO:0007669"/>
    <property type="project" value="TreeGrafter"/>
</dbReference>
<dbReference type="EMBL" id="JAMFTS010000003">
    <property type="protein sequence ID" value="KAJ4779647.1"/>
    <property type="molecule type" value="Genomic_DNA"/>
</dbReference>